<gene>
    <name evidence="10" type="ORF">ACFOYW_04655</name>
</gene>
<feature type="domain" description="ABC transporter" evidence="8">
    <location>
        <begin position="353"/>
        <end position="573"/>
    </location>
</feature>
<dbReference type="InterPro" id="IPR039421">
    <property type="entry name" value="Type_1_exporter"/>
</dbReference>
<keyword evidence="6 7" id="KW-0472">Membrane</keyword>
<feature type="transmembrane region" description="Helical" evidence="7">
    <location>
        <begin position="288"/>
        <end position="307"/>
    </location>
</feature>
<protein>
    <submittedName>
        <fullName evidence="10">ATP-binding cassette domain-containing protein</fullName>
    </submittedName>
</protein>
<organism evidence="10 11">
    <name type="scientific">Gryllotalpicola reticulitermitis</name>
    <dbReference type="NCBI Taxonomy" id="1184153"/>
    <lineage>
        <taxon>Bacteria</taxon>
        <taxon>Bacillati</taxon>
        <taxon>Actinomycetota</taxon>
        <taxon>Actinomycetes</taxon>
        <taxon>Micrococcales</taxon>
        <taxon>Microbacteriaceae</taxon>
        <taxon>Gryllotalpicola</taxon>
    </lineage>
</organism>
<dbReference type="InterPro" id="IPR003439">
    <property type="entry name" value="ABC_transporter-like_ATP-bd"/>
</dbReference>
<evidence type="ECO:0000256" key="3">
    <source>
        <dbReference type="ARBA" id="ARBA00022741"/>
    </source>
</evidence>
<evidence type="ECO:0000256" key="5">
    <source>
        <dbReference type="ARBA" id="ARBA00022989"/>
    </source>
</evidence>
<accession>A0ABV8Q2S5</accession>
<keyword evidence="4 10" id="KW-0067">ATP-binding</keyword>
<evidence type="ECO:0000256" key="6">
    <source>
        <dbReference type="ARBA" id="ARBA00023136"/>
    </source>
</evidence>
<dbReference type="PANTHER" id="PTHR24221:SF590">
    <property type="entry name" value="COMPONENT LINKED WITH THE ASSEMBLY OF CYTOCHROME' TRANSPORT TRANSMEMBRANE ATP-BINDING PROTEIN ABC TRANSPORTER CYDD-RELATED"/>
    <property type="match status" value="1"/>
</dbReference>
<dbReference type="PROSITE" id="PS50893">
    <property type="entry name" value="ABC_TRANSPORTER_2"/>
    <property type="match status" value="1"/>
</dbReference>
<proteinExistence type="predicted"/>
<dbReference type="InterPro" id="IPR003593">
    <property type="entry name" value="AAA+_ATPase"/>
</dbReference>
<dbReference type="Pfam" id="PF00005">
    <property type="entry name" value="ABC_tran"/>
    <property type="match status" value="1"/>
</dbReference>
<dbReference type="Gene3D" id="1.20.1560.10">
    <property type="entry name" value="ABC transporter type 1, transmembrane domain"/>
    <property type="match status" value="1"/>
</dbReference>
<comment type="subcellular location">
    <subcellularLocation>
        <location evidence="1">Cell membrane</location>
        <topology evidence="1">Multi-pass membrane protein</topology>
    </subcellularLocation>
</comment>
<evidence type="ECO:0000256" key="4">
    <source>
        <dbReference type="ARBA" id="ARBA00022840"/>
    </source>
</evidence>
<dbReference type="InterPro" id="IPR036640">
    <property type="entry name" value="ABC1_TM_sf"/>
</dbReference>
<dbReference type="EMBL" id="JBHSCN010000003">
    <property type="protein sequence ID" value="MFC4242655.1"/>
    <property type="molecule type" value="Genomic_DNA"/>
</dbReference>
<dbReference type="PANTHER" id="PTHR24221">
    <property type="entry name" value="ATP-BINDING CASSETTE SUB-FAMILY B"/>
    <property type="match status" value="1"/>
</dbReference>
<dbReference type="PROSITE" id="PS00211">
    <property type="entry name" value="ABC_TRANSPORTER_1"/>
    <property type="match status" value="1"/>
</dbReference>
<dbReference type="Gene3D" id="3.40.50.300">
    <property type="entry name" value="P-loop containing nucleotide triphosphate hydrolases"/>
    <property type="match status" value="1"/>
</dbReference>
<evidence type="ECO:0000256" key="2">
    <source>
        <dbReference type="ARBA" id="ARBA00022692"/>
    </source>
</evidence>
<feature type="transmembrane region" description="Helical" evidence="7">
    <location>
        <begin position="68"/>
        <end position="88"/>
    </location>
</feature>
<dbReference type="SUPFAM" id="SSF90123">
    <property type="entry name" value="ABC transporter transmembrane region"/>
    <property type="match status" value="1"/>
</dbReference>
<keyword evidence="5 7" id="KW-1133">Transmembrane helix</keyword>
<evidence type="ECO:0000259" key="8">
    <source>
        <dbReference type="PROSITE" id="PS50893"/>
    </source>
</evidence>
<name>A0ABV8Q2S5_9MICO</name>
<feature type="domain" description="ABC transmembrane type-1" evidence="9">
    <location>
        <begin position="33"/>
        <end position="319"/>
    </location>
</feature>
<sequence>MSAVTAMTKTDQAPSAEKWLKAVARPGLASFRAAAALLAGESVLQVVQWAGLALIAQSALNHRLAPTICGAALLLCGGIAAGLVGHAARRRARTGRTRVADGIRRRLLRTLLPDGSRSVTPEPAAAAHALMELPEQVADYHATVLPLRGQAPVVMIVIAAAIAVLHWPAALVLAVSSAIIPLNMRLAGVFAQDGNDRHLSALNRMGAVVLDSFRGLRTLATYGAIADRRNNIAAASEHLRHANVDVLKRAFLSGAVMDTVVTFSVAVDATYIGLTLLHYVQVPHAPRLSLFAGLLILLVVPMFFTPLRRAAAAFHDRERALTAARALSALMPELVVWERAPISAPVVEAPVGIAIEGLTVRTDQHVLLDIDTLHAEPGVWTAITGASGAGKTTLLSVIAGLRQAEGTVAWVRDELAGHDGFQTPPRAGTTAWIGQATVIIDGTLAENIRLGRRDADDAELREAAEAAGLGSVLDRIGLDGQLGDGGFGLSAGQARRVAIARAVLSRSRLWILDEPTAHLDPGTERDVLTHLKAATAGCTVLVATHSRAVVDHCAATWRIEGGYVASTSGTAMLS</sequence>
<comment type="caution">
    <text evidence="10">The sequence shown here is derived from an EMBL/GenBank/DDBJ whole genome shotgun (WGS) entry which is preliminary data.</text>
</comment>
<evidence type="ECO:0000256" key="7">
    <source>
        <dbReference type="SAM" id="Phobius"/>
    </source>
</evidence>
<keyword evidence="3" id="KW-0547">Nucleotide-binding</keyword>
<dbReference type="GO" id="GO:0005524">
    <property type="term" value="F:ATP binding"/>
    <property type="evidence" value="ECO:0007669"/>
    <property type="project" value="UniProtKB-KW"/>
</dbReference>
<feature type="transmembrane region" description="Helical" evidence="7">
    <location>
        <begin position="250"/>
        <end position="276"/>
    </location>
</feature>
<keyword evidence="11" id="KW-1185">Reference proteome</keyword>
<dbReference type="InterPro" id="IPR011527">
    <property type="entry name" value="ABC1_TM_dom"/>
</dbReference>
<feature type="transmembrane region" description="Helical" evidence="7">
    <location>
        <begin position="33"/>
        <end position="56"/>
    </location>
</feature>
<dbReference type="PROSITE" id="PS50929">
    <property type="entry name" value="ABC_TM1F"/>
    <property type="match status" value="1"/>
</dbReference>
<dbReference type="InterPro" id="IPR027417">
    <property type="entry name" value="P-loop_NTPase"/>
</dbReference>
<dbReference type="Pfam" id="PF00664">
    <property type="entry name" value="ABC_membrane"/>
    <property type="match status" value="1"/>
</dbReference>
<reference evidence="11" key="1">
    <citation type="journal article" date="2019" name="Int. J. Syst. Evol. Microbiol.">
        <title>The Global Catalogue of Microorganisms (GCM) 10K type strain sequencing project: providing services to taxonomists for standard genome sequencing and annotation.</title>
        <authorList>
            <consortium name="The Broad Institute Genomics Platform"/>
            <consortium name="The Broad Institute Genome Sequencing Center for Infectious Disease"/>
            <person name="Wu L."/>
            <person name="Ma J."/>
        </authorList>
    </citation>
    <scope>NUCLEOTIDE SEQUENCE [LARGE SCALE GENOMIC DNA]</scope>
    <source>
        <strain evidence="11">CGMCC 1.10363</strain>
    </source>
</reference>
<evidence type="ECO:0000256" key="1">
    <source>
        <dbReference type="ARBA" id="ARBA00004651"/>
    </source>
</evidence>
<evidence type="ECO:0000313" key="10">
    <source>
        <dbReference type="EMBL" id="MFC4242655.1"/>
    </source>
</evidence>
<dbReference type="SUPFAM" id="SSF52540">
    <property type="entry name" value="P-loop containing nucleoside triphosphate hydrolases"/>
    <property type="match status" value="1"/>
</dbReference>
<evidence type="ECO:0000313" key="11">
    <source>
        <dbReference type="Proteomes" id="UP001595900"/>
    </source>
</evidence>
<feature type="transmembrane region" description="Helical" evidence="7">
    <location>
        <begin position="153"/>
        <end position="175"/>
    </location>
</feature>
<keyword evidence="2 7" id="KW-0812">Transmembrane</keyword>
<dbReference type="Proteomes" id="UP001595900">
    <property type="component" value="Unassembled WGS sequence"/>
</dbReference>
<evidence type="ECO:0000259" key="9">
    <source>
        <dbReference type="PROSITE" id="PS50929"/>
    </source>
</evidence>
<dbReference type="InterPro" id="IPR017871">
    <property type="entry name" value="ABC_transporter-like_CS"/>
</dbReference>
<dbReference type="RefSeq" id="WP_390227526.1">
    <property type="nucleotide sequence ID" value="NZ_JBHSCN010000003.1"/>
</dbReference>
<dbReference type="SMART" id="SM00382">
    <property type="entry name" value="AAA"/>
    <property type="match status" value="1"/>
</dbReference>